<evidence type="ECO:0000256" key="5">
    <source>
        <dbReference type="ARBA" id="ARBA00022989"/>
    </source>
</evidence>
<dbReference type="InterPro" id="IPR050366">
    <property type="entry name" value="BP-dependent_transpt_permease"/>
</dbReference>
<dbReference type="STRING" id="471853.Bcav_1795"/>
<dbReference type="OrthoDB" id="9812701at2"/>
<accession>C5C4S3</accession>
<comment type="similarity">
    <text evidence="7">Belongs to the binding-protein-dependent transport system permease family.</text>
</comment>
<feature type="transmembrane region" description="Helical" evidence="7">
    <location>
        <begin position="41"/>
        <end position="58"/>
    </location>
</feature>
<evidence type="ECO:0000256" key="4">
    <source>
        <dbReference type="ARBA" id="ARBA00022692"/>
    </source>
</evidence>
<feature type="transmembrane region" description="Helical" evidence="7">
    <location>
        <begin position="152"/>
        <end position="176"/>
    </location>
</feature>
<feature type="compositionally biased region" description="Low complexity" evidence="8">
    <location>
        <begin position="11"/>
        <end position="28"/>
    </location>
</feature>
<comment type="subcellular location">
    <subcellularLocation>
        <location evidence="1 7">Cell membrane</location>
        <topology evidence="1 7">Multi-pass membrane protein</topology>
    </subcellularLocation>
</comment>
<proteinExistence type="inferred from homology"/>
<feature type="domain" description="ABC transmembrane type-1" evidence="9">
    <location>
        <begin position="103"/>
        <end position="292"/>
    </location>
</feature>
<dbReference type="EMBL" id="CP001618">
    <property type="protein sequence ID" value="ACQ80051.1"/>
    <property type="molecule type" value="Genomic_DNA"/>
</dbReference>
<dbReference type="InterPro" id="IPR000515">
    <property type="entry name" value="MetI-like"/>
</dbReference>
<gene>
    <name evidence="10" type="ordered locus">Bcav_1795</name>
</gene>
<dbReference type="eggNOG" id="COG1173">
    <property type="taxonomic scope" value="Bacteria"/>
</dbReference>
<dbReference type="PANTHER" id="PTHR43386">
    <property type="entry name" value="OLIGOPEPTIDE TRANSPORT SYSTEM PERMEASE PROTEIN APPC"/>
    <property type="match status" value="1"/>
</dbReference>
<evidence type="ECO:0000256" key="2">
    <source>
        <dbReference type="ARBA" id="ARBA00022448"/>
    </source>
</evidence>
<keyword evidence="5 7" id="KW-1133">Transmembrane helix</keyword>
<dbReference type="InterPro" id="IPR035906">
    <property type="entry name" value="MetI-like_sf"/>
</dbReference>
<dbReference type="PANTHER" id="PTHR43386:SF25">
    <property type="entry name" value="PEPTIDE ABC TRANSPORTER PERMEASE PROTEIN"/>
    <property type="match status" value="1"/>
</dbReference>
<dbReference type="GO" id="GO:0005886">
    <property type="term" value="C:plasma membrane"/>
    <property type="evidence" value="ECO:0007669"/>
    <property type="project" value="UniProtKB-SubCell"/>
</dbReference>
<evidence type="ECO:0000313" key="10">
    <source>
        <dbReference type="EMBL" id="ACQ80051.1"/>
    </source>
</evidence>
<feature type="compositionally biased region" description="Pro residues" evidence="8">
    <location>
        <begin position="1"/>
        <end position="10"/>
    </location>
</feature>
<feature type="transmembrane region" description="Helical" evidence="7">
    <location>
        <begin position="106"/>
        <end position="131"/>
    </location>
</feature>
<protein>
    <submittedName>
        <fullName evidence="10">Binding-protein-dependent transport systems inner membrane component</fullName>
    </submittedName>
</protein>
<keyword evidence="4 7" id="KW-0812">Transmembrane</keyword>
<evidence type="ECO:0000256" key="3">
    <source>
        <dbReference type="ARBA" id="ARBA00022475"/>
    </source>
</evidence>
<keyword evidence="6 7" id="KW-0472">Membrane</keyword>
<feature type="transmembrane region" description="Helical" evidence="7">
    <location>
        <begin position="224"/>
        <end position="250"/>
    </location>
</feature>
<dbReference type="PROSITE" id="PS50928">
    <property type="entry name" value="ABC_TM1"/>
    <property type="match status" value="1"/>
</dbReference>
<dbReference type="KEGG" id="bcv:Bcav_1795"/>
<sequence length="304" mass="31544">MSVSVSPPPAVADVLPAAPHPDTTPGAAPRRRLRTAARHPIGFWVAVAVLAVIALAALRPEWLATQDPLAIDTTGALQPPAAAHWFGTDENGRDLYSRVVHGARHAFFLGLGAVAIGLAGGIAIGIFAGLGNRRVDQALMRLTDVGLAFPELLLALVVISLFGGGLRNTVLAIGLASIPTYARLIRTQTLAVRRSSYVEAAVALGLSPAAVVWRHVLPNATKPLLVLATIGVGTASVAGAALSFLGLGTAPPTPEWGLLLATSRDYLAIAWWYGVIPGLVITALVMCTTTIGRGLSARAEGRLR</sequence>
<dbReference type="Proteomes" id="UP000007962">
    <property type="component" value="Chromosome"/>
</dbReference>
<dbReference type="SUPFAM" id="SSF161098">
    <property type="entry name" value="MetI-like"/>
    <property type="match status" value="1"/>
</dbReference>
<keyword evidence="11" id="KW-1185">Reference proteome</keyword>
<feature type="region of interest" description="Disordered" evidence="8">
    <location>
        <begin position="1"/>
        <end position="30"/>
    </location>
</feature>
<dbReference type="Gene3D" id="1.10.3720.10">
    <property type="entry name" value="MetI-like"/>
    <property type="match status" value="1"/>
</dbReference>
<keyword evidence="2 7" id="KW-0813">Transport</keyword>
<feature type="transmembrane region" description="Helical" evidence="7">
    <location>
        <begin position="270"/>
        <end position="295"/>
    </location>
</feature>
<dbReference type="AlphaFoldDB" id="C5C4S3"/>
<dbReference type="HOGENOM" id="CLU_028518_5_2_11"/>
<evidence type="ECO:0000256" key="6">
    <source>
        <dbReference type="ARBA" id="ARBA00023136"/>
    </source>
</evidence>
<feature type="transmembrane region" description="Helical" evidence="7">
    <location>
        <begin position="196"/>
        <end position="217"/>
    </location>
</feature>
<dbReference type="CDD" id="cd06261">
    <property type="entry name" value="TM_PBP2"/>
    <property type="match status" value="1"/>
</dbReference>
<evidence type="ECO:0000256" key="7">
    <source>
        <dbReference type="RuleBase" id="RU363032"/>
    </source>
</evidence>
<dbReference type="RefSeq" id="WP_015882291.1">
    <property type="nucleotide sequence ID" value="NC_012669.1"/>
</dbReference>
<keyword evidence="3" id="KW-1003">Cell membrane</keyword>
<dbReference type="GO" id="GO:0055085">
    <property type="term" value="P:transmembrane transport"/>
    <property type="evidence" value="ECO:0007669"/>
    <property type="project" value="InterPro"/>
</dbReference>
<evidence type="ECO:0000259" key="9">
    <source>
        <dbReference type="PROSITE" id="PS50928"/>
    </source>
</evidence>
<organism evidence="10 11">
    <name type="scientific">Beutenbergia cavernae (strain ATCC BAA-8 / DSM 12333 / CCUG 43141 / JCM 11478 / NBRC 16432 / NCIMB 13614 / HKI 0122)</name>
    <dbReference type="NCBI Taxonomy" id="471853"/>
    <lineage>
        <taxon>Bacteria</taxon>
        <taxon>Bacillati</taxon>
        <taxon>Actinomycetota</taxon>
        <taxon>Actinomycetes</taxon>
        <taxon>Micrococcales</taxon>
        <taxon>Beutenbergiaceae</taxon>
        <taxon>Beutenbergia</taxon>
    </lineage>
</organism>
<name>C5C4S3_BEUC1</name>
<evidence type="ECO:0000256" key="1">
    <source>
        <dbReference type="ARBA" id="ARBA00004651"/>
    </source>
</evidence>
<evidence type="ECO:0000256" key="8">
    <source>
        <dbReference type="SAM" id="MobiDB-lite"/>
    </source>
</evidence>
<evidence type="ECO:0000313" key="11">
    <source>
        <dbReference type="Proteomes" id="UP000007962"/>
    </source>
</evidence>
<dbReference type="Pfam" id="PF00528">
    <property type="entry name" value="BPD_transp_1"/>
    <property type="match status" value="1"/>
</dbReference>
<reference evidence="10 11" key="1">
    <citation type="journal article" date="2009" name="Stand. Genomic Sci.">
        <title>Complete genome sequence of Beutenbergia cavernae type strain (HKI 0122).</title>
        <authorList>
            <person name="Land M."/>
            <person name="Pukall R."/>
            <person name="Abt B."/>
            <person name="Goker M."/>
            <person name="Rohde M."/>
            <person name="Glavina Del Rio T."/>
            <person name="Tice H."/>
            <person name="Copeland A."/>
            <person name="Cheng J.F."/>
            <person name="Lucas S."/>
            <person name="Chen F."/>
            <person name="Nolan M."/>
            <person name="Bruce D."/>
            <person name="Goodwin L."/>
            <person name="Pitluck S."/>
            <person name="Ivanova N."/>
            <person name="Mavromatis K."/>
            <person name="Ovchinnikova G."/>
            <person name="Pati A."/>
            <person name="Chen A."/>
            <person name="Palaniappan K."/>
            <person name="Hauser L."/>
            <person name="Chang Y.J."/>
            <person name="Jefferies C.C."/>
            <person name="Saunders E."/>
            <person name="Brettin T."/>
            <person name="Detter J.C."/>
            <person name="Han C."/>
            <person name="Chain P."/>
            <person name="Bristow J."/>
            <person name="Eisen J.A."/>
            <person name="Markowitz V."/>
            <person name="Hugenholtz P."/>
            <person name="Kyrpides N.C."/>
            <person name="Klenk H.P."/>
            <person name="Lapidus A."/>
        </authorList>
    </citation>
    <scope>NUCLEOTIDE SEQUENCE [LARGE SCALE GENOMIC DNA]</scope>
    <source>
        <strain evidence="11">ATCC BAA-8 / DSM 12333 / NBRC 16432</strain>
    </source>
</reference>